<proteinExistence type="predicted"/>
<dbReference type="GeneID" id="64660500"/>
<dbReference type="Proteomes" id="UP001195769">
    <property type="component" value="Unassembled WGS sequence"/>
</dbReference>
<evidence type="ECO:0000313" key="2">
    <source>
        <dbReference type="Proteomes" id="UP001195769"/>
    </source>
</evidence>
<gene>
    <name evidence="1" type="ORF">F5891DRAFT_1182678</name>
</gene>
<name>A0AAD4EIH1_9AGAM</name>
<organism evidence="1 2">
    <name type="scientific">Suillus fuscotomentosus</name>
    <dbReference type="NCBI Taxonomy" id="1912939"/>
    <lineage>
        <taxon>Eukaryota</taxon>
        <taxon>Fungi</taxon>
        <taxon>Dikarya</taxon>
        <taxon>Basidiomycota</taxon>
        <taxon>Agaricomycotina</taxon>
        <taxon>Agaricomycetes</taxon>
        <taxon>Agaricomycetidae</taxon>
        <taxon>Boletales</taxon>
        <taxon>Suillineae</taxon>
        <taxon>Suillaceae</taxon>
        <taxon>Suillus</taxon>
    </lineage>
</organism>
<evidence type="ECO:0000313" key="1">
    <source>
        <dbReference type="EMBL" id="KAG1905614.1"/>
    </source>
</evidence>
<sequence>MSSVGQNFILCDCTSQQPPGCPPLPAQSVVQFSASLDNGSPCTQALFPPLQHGYAALPSSHSVDWEARVHHNCHNQFRAWLERRKLNDPYSKTACQECTHAHEQRMHDLSKDTARIKKAMERSKEEHEHWMSKEQKMADRAKQKELLRGWKEWWRNAKAWSSCQEQLDFYDKLLHQAPTLGWELPPGWKCPPPPSGKLF</sequence>
<dbReference type="EMBL" id="JABBWK010000006">
    <property type="protein sequence ID" value="KAG1905614.1"/>
    <property type="molecule type" value="Genomic_DNA"/>
</dbReference>
<keyword evidence="2" id="KW-1185">Reference proteome</keyword>
<reference evidence="1" key="1">
    <citation type="journal article" date="2020" name="New Phytol.">
        <title>Comparative genomics reveals dynamic genome evolution in host specialist ectomycorrhizal fungi.</title>
        <authorList>
            <person name="Lofgren L.A."/>
            <person name="Nguyen N.H."/>
            <person name="Vilgalys R."/>
            <person name="Ruytinx J."/>
            <person name="Liao H.L."/>
            <person name="Branco S."/>
            <person name="Kuo A."/>
            <person name="LaButti K."/>
            <person name="Lipzen A."/>
            <person name="Andreopoulos W."/>
            <person name="Pangilinan J."/>
            <person name="Riley R."/>
            <person name="Hundley H."/>
            <person name="Na H."/>
            <person name="Barry K."/>
            <person name="Grigoriev I.V."/>
            <person name="Stajich J.E."/>
            <person name="Kennedy P.G."/>
        </authorList>
    </citation>
    <scope>NUCLEOTIDE SEQUENCE</scope>
    <source>
        <strain evidence="1">FC203</strain>
    </source>
</reference>
<dbReference type="RefSeq" id="XP_041231189.1">
    <property type="nucleotide sequence ID" value="XM_041366202.1"/>
</dbReference>
<protein>
    <submittedName>
        <fullName evidence="1">Uncharacterized protein</fullName>
    </submittedName>
</protein>
<accession>A0AAD4EIH1</accession>
<comment type="caution">
    <text evidence="1">The sequence shown here is derived from an EMBL/GenBank/DDBJ whole genome shotgun (WGS) entry which is preliminary data.</text>
</comment>
<dbReference type="AlphaFoldDB" id="A0AAD4EIH1"/>